<evidence type="ECO:0000256" key="1">
    <source>
        <dbReference type="ARBA" id="ARBA00004651"/>
    </source>
</evidence>
<protein>
    <submittedName>
        <fullName evidence="11">Mannosyltransferase</fullName>
    </submittedName>
</protein>
<evidence type="ECO:0000313" key="12">
    <source>
        <dbReference type="Proteomes" id="UP000277671"/>
    </source>
</evidence>
<dbReference type="InterPro" id="IPR038731">
    <property type="entry name" value="RgtA/B/C-like"/>
</dbReference>
<dbReference type="Proteomes" id="UP000277671">
    <property type="component" value="Unassembled WGS sequence"/>
</dbReference>
<feature type="transmembrane region" description="Helical" evidence="9">
    <location>
        <begin position="37"/>
        <end position="57"/>
    </location>
</feature>
<feature type="region of interest" description="Disordered" evidence="8">
    <location>
        <begin position="1"/>
        <end position="25"/>
    </location>
</feature>
<dbReference type="Pfam" id="PF13231">
    <property type="entry name" value="PMT_2"/>
    <property type="match status" value="1"/>
</dbReference>
<keyword evidence="5 9" id="KW-0812">Transmembrane</keyword>
<evidence type="ECO:0000256" key="3">
    <source>
        <dbReference type="ARBA" id="ARBA00022676"/>
    </source>
</evidence>
<feature type="domain" description="Glycosyltransferase RgtA/B/C/D-like" evidence="10">
    <location>
        <begin position="89"/>
        <end position="243"/>
    </location>
</feature>
<keyword evidence="4 11" id="KW-0808">Transferase</keyword>
<feature type="transmembrane region" description="Helical" evidence="9">
    <location>
        <begin position="157"/>
        <end position="176"/>
    </location>
</feature>
<keyword evidence="3 11" id="KW-0328">Glycosyltransferase</keyword>
<feature type="transmembrane region" description="Helical" evidence="9">
    <location>
        <begin position="117"/>
        <end position="145"/>
    </location>
</feature>
<evidence type="ECO:0000256" key="7">
    <source>
        <dbReference type="ARBA" id="ARBA00023136"/>
    </source>
</evidence>
<keyword evidence="6 9" id="KW-1133">Transmembrane helix</keyword>
<comment type="subcellular location">
    <subcellularLocation>
        <location evidence="1">Cell membrane</location>
        <topology evidence="1">Multi-pass membrane protein</topology>
    </subcellularLocation>
</comment>
<dbReference type="InterPro" id="IPR050297">
    <property type="entry name" value="LipidA_mod_glycosyltrf_83"/>
</dbReference>
<feature type="transmembrane region" description="Helical" evidence="9">
    <location>
        <begin position="271"/>
        <end position="290"/>
    </location>
</feature>
<keyword evidence="12" id="KW-1185">Reference proteome</keyword>
<dbReference type="AlphaFoldDB" id="A0A495JH68"/>
<dbReference type="PANTHER" id="PTHR33908">
    <property type="entry name" value="MANNOSYLTRANSFERASE YKCB-RELATED"/>
    <property type="match status" value="1"/>
</dbReference>
<dbReference type="PANTHER" id="PTHR33908:SF11">
    <property type="entry name" value="MEMBRANE PROTEIN"/>
    <property type="match status" value="1"/>
</dbReference>
<reference evidence="11 12" key="1">
    <citation type="submission" date="2018-10" db="EMBL/GenBank/DDBJ databases">
        <title>Sequencing the genomes of 1000 actinobacteria strains.</title>
        <authorList>
            <person name="Klenk H.-P."/>
        </authorList>
    </citation>
    <scope>NUCLEOTIDE SEQUENCE [LARGE SCALE GENOMIC DNA]</scope>
    <source>
        <strain evidence="11 12">DSM 45175</strain>
    </source>
</reference>
<comment type="caution">
    <text evidence="11">The sequence shown here is derived from an EMBL/GenBank/DDBJ whole genome shotgun (WGS) entry which is preliminary data.</text>
</comment>
<evidence type="ECO:0000313" key="11">
    <source>
        <dbReference type="EMBL" id="RKR88237.1"/>
    </source>
</evidence>
<proteinExistence type="predicted"/>
<evidence type="ECO:0000256" key="2">
    <source>
        <dbReference type="ARBA" id="ARBA00022475"/>
    </source>
</evidence>
<keyword evidence="2" id="KW-1003">Cell membrane</keyword>
<dbReference type="GO" id="GO:0016763">
    <property type="term" value="F:pentosyltransferase activity"/>
    <property type="evidence" value="ECO:0007669"/>
    <property type="project" value="TreeGrafter"/>
</dbReference>
<feature type="transmembrane region" description="Helical" evidence="9">
    <location>
        <begin position="78"/>
        <end position="97"/>
    </location>
</feature>
<evidence type="ECO:0000256" key="8">
    <source>
        <dbReference type="SAM" id="MobiDB-lite"/>
    </source>
</evidence>
<organism evidence="11 12">
    <name type="scientific">Micromonospora pisi</name>
    <dbReference type="NCBI Taxonomy" id="589240"/>
    <lineage>
        <taxon>Bacteria</taxon>
        <taxon>Bacillati</taxon>
        <taxon>Actinomycetota</taxon>
        <taxon>Actinomycetes</taxon>
        <taxon>Micromonosporales</taxon>
        <taxon>Micromonosporaceae</taxon>
        <taxon>Micromonospora</taxon>
    </lineage>
</organism>
<evidence type="ECO:0000256" key="9">
    <source>
        <dbReference type="SAM" id="Phobius"/>
    </source>
</evidence>
<keyword evidence="7 9" id="KW-0472">Membrane</keyword>
<evidence type="ECO:0000259" key="10">
    <source>
        <dbReference type="Pfam" id="PF13231"/>
    </source>
</evidence>
<sequence length="500" mass="53394">MDGHHGTGPDRSGTGPRAAADGDPQPDLPRWLDRTRWLWPALLTLAIVLVQIDRAPLWRDELATWSAASRPTGDLLRLAANIDGVAVAYYLLIHGWIELFGDSVPSLRLPAALSLAGAAALVAVLGGRLFGGRVGLVAGLLFAVLPSTSRYGQEARPYALATLFAVLATLLLFRALDRPGWWRWAGYAAALVGLGLSHLLATSLVLGHAVAVGLAWHRQTDRRYARWPLALVPAILVLAPLAWLGRDQQARQLAWVRPPTLTDLPDLPGDLLQSGAVGGLLVGLAAVGLLTRGRRGVALGACVLLPAALLYVGGLLTPLWVPRYLLFTVPFGCLLAAGTLAPLRLRRALPIVALAGLLGAPAQASLRRTHETPRSAPIDYPAATRIIGAGQRPGDGIVYSPRDMPGFLDVAVAYYLPDRRPRDVLLVEGPVATATLEATECPLPAQCLAGVDRVWLLTRGVHPTDPLTGVTRPKATALRDNFRVERTWTVPGLTIALLTR</sequence>
<evidence type="ECO:0000256" key="4">
    <source>
        <dbReference type="ARBA" id="ARBA00022679"/>
    </source>
</evidence>
<name>A0A495JH68_9ACTN</name>
<dbReference type="GO" id="GO:0005886">
    <property type="term" value="C:plasma membrane"/>
    <property type="evidence" value="ECO:0007669"/>
    <property type="project" value="UniProtKB-SubCell"/>
</dbReference>
<gene>
    <name evidence="11" type="ORF">BDK92_2545</name>
</gene>
<dbReference type="GO" id="GO:0009103">
    <property type="term" value="P:lipopolysaccharide biosynthetic process"/>
    <property type="evidence" value="ECO:0007669"/>
    <property type="project" value="UniProtKB-ARBA"/>
</dbReference>
<evidence type="ECO:0000256" key="5">
    <source>
        <dbReference type="ARBA" id="ARBA00022692"/>
    </source>
</evidence>
<feature type="transmembrane region" description="Helical" evidence="9">
    <location>
        <begin position="297"/>
        <end position="318"/>
    </location>
</feature>
<accession>A0A495JH68</accession>
<evidence type="ECO:0000256" key="6">
    <source>
        <dbReference type="ARBA" id="ARBA00022989"/>
    </source>
</evidence>
<feature type="transmembrane region" description="Helical" evidence="9">
    <location>
        <begin position="324"/>
        <end position="343"/>
    </location>
</feature>
<dbReference type="EMBL" id="RBKT01000001">
    <property type="protein sequence ID" value="RKR88237.1"/>
    <property type="molecule type" value="Genomic_DNA"/>
</dbReference>
<feature type="transmembrane region" description="Helical" evidence="9">
    <location>
        <begin position="227"/>
        <end position="245"/>
    </location>
</feature>
<feature type="transmembrane region" description="Helical" evidence="9">
    <location>
        <begin position="188"/>
        <end position="215"/>
    </location>
</feature>